<feature type="region of interest" description="Disordered" evidence="9">
    <location>
        <begin position="86"/>
        <end position="142"/>
    </location>
</feature>
<dbReference type="SMART" id="SM00355">
    <property type="entry name" value="ZnF_C2H2"/>
    <property type="match status" value="1"/>
</dbReference>
<keyword evidence="3 8" id="KW-0863">Zinc-finger</keyword>
<evidence type="ECO:0000313" key="12">
    <source>
        <dbReference type="Proteomes" id="UP000636800"/>
    </source>
</evidence>
<dbReference type="Pfam" id="PF13912">
    <property type="entry name" value="zf-C2H2_6"/>
    <property type="match status" value="1"/>
</dbReference>
<protein>
    <recommendedName>
        <fullName evidence="10">C2H2-type domain-containing protein</fullName>
    </recommendedName>
</protein>
<dbReference type="PANTHER" id="PTHR45801:SF101">
    <property type="entry name" value="C2H2-TYPE DOMAIN-CONTAINING PROTEIN"/>
    <property type="match status" value="1"/>
</dbReference>
<feature type="domain" description="C2H2-type" evidence="10">
    <location>
        <begin position="60"/>
        <end position="87"/>
    </location>
</feature>
<evidence type="ECO:0000256" key="8">
    <source>
        <dbReference type="PROSITE-ProRule" id="PRU00042"/>
    </source>
</evidence>
<dbReference type="GO" id="GO:0008270">
    <property type="term" value="F:zinc ion binding"/>
    <property type="evidence" value="ECO:0007669"/>
    <property type="project" value="UniProtKB-KW"/>
</dbReference>
<feature type="compositionally biased region" description="Acidic residues" evidence="9">
    <location>
        <begin position="94"/>
        <end position="103"/>
    </location>
</feature>
<accession>A0A835QZE6</accession>
<evidence type="ECO:0000256" key="2">
    <source>
        <dbReference type="ARBA" id="ARBA00022723"/>
    </source>
</evidence>
<evidence type="ECO:0000259" key="10">
    <source>
        <dbReference type="PROSITE" id="PS50157"/>
    </source>
</evidence>
<dbReference type="Gene3D" id="3.30.160.60">
    <property type="entry name" value="Classic Zinc Finger"/>
    <property type="match status" value="1"/>
</dbReference>
<dbReference type="InterPro" id="IPR036236">
    <property type="entry name" value="Znf_C2H2_sf"/>
</dbReference>
<dbReference type="InterPro" id="IPR013087">
    <property type="entry name" value="Znf_C2H2_type"/>
</dbReference>
<dbReference type="Proteomes" id="UP000636800">
    <property type="component" value="Chromosome 6"/>
</dbReference>
<evidence type="ECO:0000256" key="6">
    <source>
        <dbReference type="ARBA" id="ARBA00023163"/>
    </source>
</evidence>
<keyword evidence="7" id="KW-0539">Nucleus</keyword>
<comment type="subcellular location">
    <subcellularLocation>
        <location evidence="1">Nucleus</location>
    </subcellularLocation>
</comment>
<dbReference type="InterPro" id="IPR052426">
    <property type="entry name" value="Plant_dev_regulator"/>
</dbReference>
<keyword evidence="12" id="KW-1185">Reference proteome</keyword>
<organism evidence="11 12">
    <name type="scientific">Vanilla planifolia</name>
    <name type="common">Vanilla</name>
    <dbReference type="NCBI Taxonomy" id="51239"/>
    <lineage>
        <taxon>Eukaryota</taxon>
        <taxon>Viridiplantae</taxon>
        <taxon>Streptophyta</taxon>
        <taxon>Embryophyta</taxon>
        <taxon>Tracheophyta</taxon>
        <taxon>Spermatophyta</taxon>
        <taxon>Magnoliopsida</taxon>
        <taxon>Liliopsida</taxon>
        <taxon>Asparagales</taxon>
        <taxon>Orchidaceae</taxon>
        <taxon>Vanilloideae</taxon>
        <taxon>Vanilleae</taxon>
        <taxon>Vanilla</taxon>
    </lineage>
</organism>
<keyword evidence="2" id="KW-0479">Metal-binding</keyword>
<gene>
    <name evidence="11" type="ORF">HPP92_014293</name>
</gene>
<dbReference type="PANTHER" id="PTHR45801">
    <property type="entry name" value="OS07G0101800 PROTEIN"/>
    <property type="match status" value="1"/>
</dbReference>
<evidence type="ECO:0000256" key="3">
    <source>
        <dbReference type="ARBA" id="ARBA00022771"/>
    </source>
</evidence>
<dbReference type="EMBL" id="JADCNL010000006">
    <property type="protein sequence ID" value="KAG0477452.1"/>
    <property type="molecule type" value="Genomic_DNA"/>
</dbReference>
<keyword evidence="6" id="KW-0804">Transcription</keyword>
<dbReference type="AlphaFoldDB" id="A0A835QZE6"/>
<evidence type="ECO:0000256" key="7">
    <source>
        <dbReference type="ARBA" id="ARBA00023242"/>
    </source>
</evidence>
<evidence type="ECO:0000256" key="1">
    <source>
        <dbReference type="ARBA" id="ARBA00004123"/>
    </source>
</evidence>
<comment type="caution">
    <text evidence="11">The sequence shown here is derived from an EMBL/GenBank/DDBJ whole genome shotgun (WGS) entry which is preliminary data.</text>
</comment>
<keyword evidence="5" id="KW-0805">Transcription regulation</keyword>
<name>A0A835QZE6_VANPL</name>
<proteinExistence type="predicted"/>
<keyword evidence="4" id="KW-0862">Zinc</keyword>
<dbReference type="GO" id="GO:0005634">
    <property type="term" value="C:nucleus"/>
    <property type="evidence" value="ECO:0007669"/>
    <property type="project" value="UniProtKB-SubCell"/>
</dbReference>
<dbReference type="SUPFAM" id="SSF57667">
    <property type="entry name" value="beta-beta-alpha zinc fingers"/>
    <property type="match status" value="1"/>
</dbReference>
<reference evidence="11 12" key="1">
    <citation type="journal article" date="2020" name="Nat. Food">
        <title>A phased Vanilla planifolia genome enables genetic improvement of flavour and production.</title>
        <authorList>
            <person name="Hasing T."/>
            <person name="Tang H."/>
            <person name="Brym M."/>
            <person name="Khazi F."/>
            <person name="Huang T."/>
            <person name="Chambers A.H."/>
        </authorList>
    </citation>
    <scope>NUCLEOTIDE SEQUENCE [LARGE SCALE GENOMIC DNA]</scope>
    <source>
        <tissue evidence="11">Leaf</tissue>
    </source>
</reference>
<evidence type="ECO:0000256" key="5">
    <source>
        <dbReference type="ARBA" id="ARBA00023015"/>
    </source>
</evidence>
<dbReference type="PROSITE" id="PS50157">
    <property type="entry name" value="ZINC_FINGER_C2H2_2"/>
    <property type="match status" value="1"/>
</dbReference>
<evidence type="ECO:0000256" key="9">
    <source>
        <dbReference type="SAM" id="MobiDB-lite"/>
    </source>
</evidence>
<dbReference type="OrthoDB" id="276498at2759"/>
<dbReference type="PROSITE" id="PS00028">
    <property type="entry name" value="ZINC_FINGER_C2H2_1"/>
    <property type="match status" value="1"/>
</dbReference>
<evidence type="ECO:0000256" key="4">
    <source>
        <dbReference type="ARBA" id="ARBA00022833"/>
    </source>
</evidence>
<sequence length="298" mass="33206">MEQAKHWMWTRGKFPGQPLLDSRTIPTATSTLCTLSWEERAFAEDSAGLLGGCIWPPRSYNCSFCGRQFRSAQALGGHMNVHRRDRARFKQSSIDDEEEEDDHDETHLDTIATGDAPGLVYQSTSPNQKANPNPNPKSGMRPATIGVSLSEFKEYSRKKLLEGFSHTGLGVGLELKLGRKGQSMDSGLKRSLDARDEQQICCKKKRMDSTSCPLFLMPSNIVEHDAREPEPDVIDPSPEMVEELDLELRLGDLPPKVKFFVFELGDVYSLLWSSEGCTALAGEGFRRVHGFARSSVVV</sequence>
<evidence type="ECO:0000313" key="11">
    <source>
        <dbReference type="EMBL" id="KAG0477452.1"/>
    </source>
</evidence>